<dbReference type="PANTHER" id="PTHR31758:SF2">
    <property type="entry name" value="BTB_POZ DOMAIN-CONTAINING PROTEIN YLR108C"/>
    <property type="match status" value="1"/>
</dbReference>
<evidence type="ECO:0000313" key="3">
    <source>
        <dbReference type="Proteomes" id="UP000799539"/>
    </source>
</evidence>
<evidence type="ECO:0000256" key="1">
    <source>
        <dbReference type="SAM" id="MobiDB-lite"/>
    </source>
</evidence>
<feature type="compositionally biased region" description="Low complexity" evidence="1">
    <location>
        <begin position="10"/>
        <end position="28"/>
    </location>
</feature>
<evidence type="ECO:0000313" key="2">
    <source>
        <dbReference type="EMBL" id="KAF2216189.1"/>
    </source>
</evidence>
<feature type="compositionally biased region" description="Low complexity" evidence="1">
    <location>
        <begin position="35"/>
        <end position="46"/>
    </location>
</feature>
<dbReference type="InterPro" id="IPR011333">
    <property type="entry name" value="SKP1/BTB/POZ_sf"/>
</dbReference>
<proteinExistence type="predicted"/>
<dbReference type="OrthoDB" id="2414723at2759"/>
<sequence length="532" mass="59184">MSTSDPDCNSTSSSTISHHQQPQPQNPTNDDDDNNNNSTTTRNDQPQPQPPTDPNKIPTLLPARKVFPIQIGDQLFRLSGASISSDAPSYISQFFSAQIATKPDAEPCRTLYVDRDPNTFADISRHLQGYHIEARDGAHFVKLFSDAQFFSLPRLTAQLSASTIYVRVGEQEFRIPKDLFSSGRNPGDWPNYFSLGFSSFFSTLTDRLPGLSQQSLIRPPSLLPPSVPTRSARIFADLLHLLQGYELRIRDESHRAELLRDARYYHLKGVEQRLIPHRIAFNLRRQRSEILLRLEDVHKNGVSFVADRVAGGMTAQPSLGKNAPQNGVAGPGWICYQRPYVDAEAHNLIIEVGGEESTTVELEPTASSTSNSCMARVTLHNDTEKAFARLLSAIADRMSLPVIRAVEPMTPGRNGSHAGSRNQSQYQHRGHNTFRMHIGPDADVVVNGHRQSLVGHVDAADEMDVDDAQRPAANGRKVRHDNHSPATHWVVNKAQWRLRAQPRNGIEVILDAIKIEAYSSESSRNAASDFLM</sequence>
<name>A0A6A6FS21_9PEZI</name>
<dbReference type="Gene3D" id="3.30.710.10">
    <property type="entry name" value="Potassium Channel Kv1.1, Chain A"/>
    <property type="match status" value="2"/>
</dbReference>
<protein>
    <recommendedName>
        <fullName evidence="4">Potassium channel tetramerisation-type BTB domain-containing protein</fullName>
    </recommendedName>
</protein>
<dbReference type="Proteomes" id="UP000799539">
    <property type="component" value="Unassembled WGS sequence"/>
</dbReference>
<feature type="region of interest" description="Disordered" evidence="1">
    <location>
        <begin position="1"/>
        <end position="59"/>
    </location>
</feature>
<dbReference type="PANTHER" id="PTHR31758">
    <property type="entry name" value="BTB/POZ DOMAIN-CONTAINING PROTEIN YLR108C"/>
    <property type="match status" value="1"/>
</dbReference>
<dbReference type="AlphaFoldDB" id="A0A6A6FS21"/>
<reference evidence="2" key="1">
    <citation type="journal article" date="2020" name="Stud. Mycol.">
        <title>101 Dothideomycetes genomes: a test case for predicting lifestyles and emergence of pathogens.</title>
        <authorList>
            <person name="Haridas S."/>
            <person name="Albert R."/>
            <person name="Binder M."/>
            <person name="Bloem J."/>
            <person name="Labutti K."/>
            <person name="Salamov A."/>
            <person name="Andreopoulos B."/>
            <person name="Baker S."/>
            <person name="Barry K."/>
            <person name="Bills G."/>
            <person name="Bluhm B."/>
            <person name="Cannon C."/>
            <person name="Castanera R."/>
            <person name="Culley D."/>
            <person name="Daum C."/>
            <person name="Ezra D."/>
            <person name="Gonzalez J."/>
            <person name="Henrissat B."/>
            <person name="Kuo A."/>
            <person name="Liang C."/>
            <person name="Lipzen A."/>
            <person name="Lutzoni F."/>
            <person name="Magnuson J."/>
            <person name="Mondo S."/>
            <person name="Nolan M."/>
            <person name="Ohm R."/>
            <person name="Pangilinan J."/>
            <person name="Park H.-J."/>
            <person name="Ramirez L."/>
            <person name="Alfaro M."/>
            <person name="Sun H."/>
            <person name="Tritt A."/>
            <person name="Yoshinaga Y."/>
            <person name="Zwiers L.-H."/>
            <person name="Turgeon B."/>
            <person name="Goodwin S."/>
            <person name="Spatafora J."/>
            <person name="Crous P."/>
            <person name="Grigoriev I."/>
        </authorList>
    </citation>
    <scope>NUCLEOTIDE SEQUENCE</scope>
    <source>
        <strain evidence="2">SCOH1-5</strain>
    </source>
</reference>
<accession>A0A6A6FS21</accession>
<dbReference type="EMBL" id="ML992664">
    <property type="protein sequence ID" value="KAF2216189.1"/>
    <property type="molecule type" value="Genomic_DNA"/>
</dbReference>
<dbReference type="SUPFAM" id="SSF54695">
    <property type="entry name" value="POZ domain"/>
    <property type="match status" value="1"/>
</dbReference>
<keyword evidence="3" id="KW-1185">Reference proteome</keyword>
<organism evidence="2 3">
    <name type="scientific">Cercospora zeae-maydis SCOH1-5</name>
    <dbReference type="NCBI Taxonomy" id="717836"/>
    <lineage>
        <taxon>Eukaryota</taxon>
        <taxon>Fungi</taxon>
        <taxon>Dikarya</taxon>
        <taxon>Ascomycota</taxon>
        <taxon>Pezizomycotina</taxon>
        <taxon>Dothideomycetes</taxon>
        <taxon>Dothideomycetidae</taxon>
        <taxon>Mycosphaerellales</taxon>
        <taxon>Mycosphaerellaceae</taxon>
        <taxon>Cercospora</taxon>
    </lineage>
</organism>
<gene>
    <name evidence="2" type="ORF">CERZMDRAFT_33612</name>
</gene>
<evidence type="ECO:0008006" key="4">
    <source>
        <dbReference type="Google" id="ProtNLM"/>
    </source>
</evidence>